<dbReference type="PANTHER" id="PTHR45867:SF3">
    <property type="entry name" value="ACID PHOSPHATASE TYPE 7"/>
    <property type="match status" value="1"/>
</dbReference>
<evidence type="ECO:0000256" key="1">
    <source>
        <dbReference type="SAM" id="MobiDB-lite"/>
    </source>
</evidence>
<evidence type="ECO:0000256" key="2">
    <source>
        <dbReference type="SAM" id="SignalP"/>
    </source>
</evidence>
<evidence type="ECO:0000313" key="4">
    <source>
        <dbReference type="EMBL" id="SUM81742.1"/>
    </source>
</evidence>
<dbReference type="SUPFAM" id="SSF56300">
    <property type="entry name" value="Metallo-dependent phosphatases"/>
    <property type="match status" value="1"/>
</dbReference>
<proteinExistence type="predicted"/>
<dbReference type="RefSeq" id="WP_181877794.1">
    <property type="nucleotide sequence ID" value="NZ_UHED01000001.1"/>
</dbReference>
<feature type="compositionally biased region" description="Polar residues" evidence="1">
    <location>
        <begin position="49"/>
        <end position="58"/>
    </location>
</feature>
<dbReference type="Gene3D" id="3.60.21.10">
    <property type="match status" value="1"/>
</dbReference>
<dbReference type="EMBL" id="UHED01000001">
    <property type="protein sequence ID" value="SUM81742.1"/>
    <property type="molecule type" value="Genomic_DNA"/>
</dbReference>
<dbReference type="AlphaFoldDB" id="A0A380HJC9"/>
<feature type="compositionally biased region" description="Basic and acidic residues" evidence="1">
    <location>
        <begin position="234"/>
        <end position="244"/>
    </location>
</feature>
<dbReference type="Proteomes" id="UP000254707">
    <property type="component" value="Unassembled WGS sequence"/>
</dbReference>
<feature type="compositionally biased region" description="Polar residues" evidence="1">
    <location>
        <begin position="154"/>
        <end position="173"/>
    </location>
</feature>
<gene>
    <name evidence="4" type="ORF">NCTC7688_00235</name>
</gene>
<dbReference type="InterPro" id="IPR029052">
    <property type="entry name" value="Metallo-depent_PP-like"/>
</dbReference>
<feature type="domain" description="Calcineurin-like phosphoesterase" evidence="3">
    <location>
        <begin position="370"/>
        <end position="558"/>
    </location>
</feature>
<dbReference type="PANTHER" id="PTHR45867">
    <property type="entry name" value="PURPLE ACID PHOSPHATASE"/>
    <property type="match status" value="1"/>
</dbReference>
<feature type="compositionally biased region" description="Low complexity" evidence="1">
    <location>
        <begin position="76"/>
        <end position="87"/>
    </location>
</feature>
<organism evidence="4 5">
    <name type="scientific">Staphylococcus saprophyticus</name>
    <dbReference type="NCBI Taxonomy" id="29385"/>
    <lineage>
        <taxon>Bacteria</taxon>
        <taxon>Bacillati</taxon>
        <taxon>Bacillota</taxon>
        <taxon>Bacilli</taxon>
        <taxon>Bacillales</taxon>
        <taxon>Staphylococcaceae</taxon>
        <taxon>Staphylococcus</taxon>
    </lineage>
</organism>
<reference evidence="4 5" key="1">
    <citation type="submission" date="2018-06" db="EMBL/GenBank/DDBJ databases">
        <authorList>
            <consortium name="Pathogen Informatics"/>
            <person name="Doyle S."/>
        </authorList>
    </citation>
    <scope>NUCLEOTIDE SEQUENCE [LARGE SCALE GENOMIC DNA]</scope>
    <source>
        <strain evidence="4 5">NCTC7688</strain>
    </source>
</reference>
<dbReference type="GO" id="GO:0046872">
    <property type="term" value="F:metal ion binding"/>
    <property type="evidence" value="ECO:0007669"/>
    <property type="project" value="InterPro"/>
</dbReference>
<accession>A0A380HJC9</accession>
<dbReference type="Pfam" id="PF00149">
    <property type="entry name" value="Metallophos"/>
    <property type="match status" value="1"/>
</dbReference>
<evidence type="ECO:0000259" key="3">
    <source>
        <dbReference type="Pfam" id="PF00149"/>
    </source>
</evidence>
<feature type="region of interest" description="Disordered" evidence="1">
    <location>
        <begin position="25"/>
        <end position="266"/>
    </location>
</feature>
<feature type="compositionally biased region" description="Polar residues" evidence="1">
    <location>
        <begin position="245"/>
        <end position="254"/>
    </location>
</feature>
<name>A0A380HJC9_STASA</name>
<feature type="compositionally biased region" description="Basic and acidic residues" evidence="1">
    <location>
        <begin position="175"/>
        <end position="189"/>
    </location>
</feature>
<evidence type="ECO:0000313" key="5">
    <source>
        <dbReference type="Proteomes" id="UP000254707"/>
    </source>
</evidence>
<dbReference type="GO" id="GO:0003993">
    <property type="term" value="F:acid phosphatase activity"/>
    <property type="evidence" value="ECO:0007669"/>
    <property type="project" value="InterPro"/>
</dbReference>
<sequence length="661" mass="74587">MKKRTSSIIFTLSAVGVFIGTHHASASELEGQQKEALEPTTDETRQSDETMSQSQTSDKQLERDTYPNKEANIVQNNTIHNTDDTTTQSQINNNKNFDKDNSTSDNGKAPQAKAFTSNQQDKSNETLASSQKQQEAPSQLKLEQYTDSKAHPQLPSQSTSHQHNPGNNQQTETDNTDKVIAKEQQKKQQSENTQIEDNHHEAHKELATSDKPENTDIKDTKQPSKSSQPSYPNNDERTKQEQNNKETVSNQTQSNEHRHDIMTIGKDNTEKNLTWYHESEEQGYVEIAKANDRGDFSNARRIEGQTHQGSNTKRLVNKDIPNMNYTQATLPNLEENKAYMYRFYNGENGEKSAIRRFDTNNNGETNFIAVADPQLGASGDLASDNEGWQNTVNQMAQLNQDPDFLMSLGDQVNLPWDEKAYSGFIEAKGMENFTVVPTLGNHDRANKAYSEHFNLPNLQNGGKNFASSDFYFTHNDTLFVSLNSESLDFKGHEETLKRAIADTKDQNPKWIVGLTHRNPYSAGKHSDKLASKIRRDKFAPLMEKYNIDLVLGGHDHSYSRSHVMKGKDAQVQCDENGQAPQTYTNPDGTIYVTLNSASGSKFYELDGEKDYAAKSIQDNQPAYTKVNITKDYIELLTYHVPQGNEKLGEPIDRVRINKDNK</sequence>
<feature type="chain" id="PRO_5017036873" evidence="2">
    <location>
        <begin position="27"/>
        <end position="661"/>
    </location>
</feature>
<feature type="compositionally biased region" description="Polar residues" evidence="1">
    <location>
        <begin position="114"/>
        <end position="137"/>
    </location>
</feature>
<protein>
    <submittedName>
        <fullName evidence="4">Purple acid phosphatase</fullName>
    </submittedName>
</protein>
<feature type="compositionally biased region" description="Basic and acidic residues" evidence="1">
    <location>
        <begin position="31"/>
        <end position="48"/>
    </location>
</feature>
<keyword evidence="2" id="KW-0732">Signal</keyword>
<feature type="compositionally biased region" description="Basic and acidic residues" evidence="1">
    <location>
        <begin position="196"/>
        <end position="222"/>
    </location>
</feature>
<feature type="signal peptide" evidence="2">
    <location>
        <begin position="1"/>
        <end position="26"/>
    </location>
</feature>
<dbReference type="InterPro" id="IPR004843">
    <property type="entry name" value="Calcineurin-like_PHP"/>
</dbReference>